<gene>
    <name evidence="2" type="ORF">JOB18_046254</name>
</gene>
<dbReference type="EMBL" id="JAGKHQ010000013">
    <property type="protein sequence ID" value="KAG7501323.1"/>
    <property type="molecule type" value="Genomic_DNA"/>
</dbReference>
<proteinExistence type="predicted"/>
<organism evidence="2 3">
    <name type="scientific">Solea senegalensis</name>
    <name type="common">Senegalese sole</name>
    <dbReference type="NCBI Taxonomy" id="28829"/>
    <lineage>
        <taxon>Eukaryota</taxon>
        <taxon>Metazoa</taxon>
        <taxon>Chordata</taxon>
        <taxon>Craniata</taxon>
        <taxon>Vertebrata</taxon>
        <taxon>Euteleostomi</taxon>
        <taxon>Actinopterygii</taxon>
        <taxon>Neopterygii</taxon>
        <taxon>Teleostei</taxon>
        <taxon>Neoteleostei</taxon>
        <taxon>Acanthomorphata</taxon>
        <taxon>Carangaria</taxon>
        <taxon>Pleuronectiformes</taxon>
        <taxon>Pleuronectoidei</taxon>
        <taxon>Soleidae</taxon>
        <taxon>Solea</taxon>
    </lineage>
</organism>
<keyword evidence="1" id="KW-0812">Transmembrane</keyword>
<keyword evidence="3" id="KW-1185">Reference proteome</keyword>
<feature type="transmembrane region" description="Helical" evidence="1">
    <location>
        <begin position="152"/>
        <end position="174"/>
    </location>
</feature>
<sequence>MSVLNQLCSRVVKPRPPMLHHFDWRQDRSTPFASSHTVLHGILLLGQQPAGLCQTGVTGRLQPILQKSTTSSLSMSANSWHQMGANGDRVLLVSQGEAGDRHISASVMQHPWCKATVCIHRLPIGVVHSQIFNVKEISMMATRTNKCFQKTFFVSLSDCNIVFFVCLFGFFWQYGLKNSN</sequence>
<keyword evidence="1" id="KW-1133">Transmembrane helix</keyword>
<comment type="caution">
    <text evidence="2">The sequence shown here is derived from an EMBL/GenBank/DDBJ whole genome shotgun (WGS) entry which is preliminary data.</text>
</comment>
<dbReference type="AlphaFoldDB" id="A0AAV6R7L5"/>
<keyword evidence="1" id="KW-0472">Membrane</keyword>
<evidence type="ECO:0000256" key="1">
    <source>
        <dbReference type="SAM" id="Phobius"/>
    </source>
</evidence>
<dbReference type="Proteomes" id="UP000693946">
    <property type="component" value="Linkage Group LG20"/>
</dbReference>
<name>A0AAV6R7L5_SOLSE</name>
<evidence type="ECO:0000313" key="2">
    <source>
        <dbReference type="EMBL" id="KAG7501323.1"/>
    </source>
</evidence>
<evidence type="ECO:0000313" key="3">
    <source>
        <dbReference type="Proteomes" id="UP000693946"/>
    </source>
</evidence>
<protein>
    <submittedName>
        <fullName evidence="2">Uncharacterized protein</fullName>
    </submittedName>
</protein>
<accession>A0AAV6R7L5</accession>
<reference evidence="2 3" key="1">
    <citation type="journal article" date="2021" name="Sci. Rep.">
        <title>Chromosome anchoring in Senegalese sole (Solea senegalensis) reveals sex-associated markers and genome rearrangements in flatfish.</title>
        <authorList>
            <person name="Guerrero-Cozar I."/>
            <person name="Gomez-Garrido J."/>
            <person name="Berbel C."/>
            <person name="Martinez-Blanch J.F."/>
            <person name="Alioto T."/>
            <person name="Claros M.G."/>
            <person name="Gagnaire P.A."/>
            <person name="Manchado M."/>
        </authorList>
    </citation>
    <scope>NUCLEOTIDE SEQUENCE [LARGE SCALE GENOMIC DNA]</scope>
    <source>
        <strain evidence="2">Sse05_10M</strain>
    </source>
</reference>